<sequence>MQSHTRVVGNASRDKFDAPGIAIDTGSIGCFAPLRWVDRLPQTARRTSAHALPPGRQWLRHGAGRDFHFLHGALIAATLPDD</sequence>
<dbReference type="EMBL" id="BAABJE010000014">
    <property type="protein sequence ID" value="GAA4798026.1"/>
    <property type="molecule type" value="Genomic_DNA"/>
</dbReference>
<evidence type="ECO:0000313" key="2">
    <source>
        <dbReference type="Proteomes" id="UP001499959"/>
    </source>
</evidence>
<proteinExistence type="predicted"/>
<reference evidence="2" key="1">
    <citation type="journal article" date="2019" name="Int. J. Syst. Evol. Microbiol.">
        <title>The Global Catalogue of Microorganisms (GCM) 10K type strain sequencing project: providing services to taxonomists for standard genome sequencing and annotation.</title>
        <authorList>
            <consortium name="The Broad Institute Genomics Platform"/>
            <consortium name="The Broad Institute Genome Sequencing Center for Infectious Disease"/>
            <person name="Wu L."/>
            <person name="Ma J."/>
        </authorList>
    </citation>
    <scope>NUCLEOTIDE SEQUENCE [LARGE SCALE GENOMIC DNA]</scope>
    <source>
        <strain evidence="2">JCM 18204</strain>
    </source>
</reference>
<comment type="caution">
    <text evidence="1">The sequence shown here is derived from an EMBL/GenBank/DDBJ whole genome shotgun (WGS) entry which is preliminary data.</text>
</comment>
<dbReference type="Proteomes" id="UP001499959">
    <property type="component" value="Unassembled WGS sequence"/>
</dbReference>
<name>A0ABP9BNR4_9GAMM</name>
<accession>A0ABP9BNR4</accession>
<gene>
    <name evidence="1" type="ORF">GCM10023307_25040</name>
</gene>
<organism evidence="1 2">
    <name type="scientific">Lysobacter hankyongensis</name>
    <dbReference type="NCBI Taxonomy" id="1176535"/>
    <lineage>
        <taxon>Bacteria</taxon>
        <taxon>Pseudomonadati</taxon>
        <taxon>Pseudomonadota</taxon>
        <taxon>Gammaproteobacteria</taxon>
        <taxon>Lysobacterales</taxon>
        <taxon>Lysobacteraceae</taxon>
        <taxon>Lysobacter</taxon>
    </lineage>
</organism>
<keyword evidence="2" id="KW-1185">Reference proteome</keyword>
<protein>
    <submittedName>
        <fullName evidence="1">Uncharacterized protein</fullName>
    </submittedName>
</protein>
<evidence type="ECO:0000313" key="1">
    <source>
        <dbReference type="EMBL" id="GAA4798026.1"/>
    </source>
</evidence>